<dbReference type="GO" id="GO:0006950">
    <property type="term" value="P:response to stress"/>
    <property type="evidence" value="ECO:0007669"/>
    <property type="project" value="UniProtKB-ARBA"/>
</dbReference>
<dbReference type="PROSITE" id="PS51352">
    <property type="entry name" value="THIOREDOXIN_2"/>
    <property type="match status" value="1"/>
</dbReference>
<sequence>MSSSPAYILDGTAANFGDAVIRNSHKGPVVVNFWSPGAGPCLRLWPVLEELARAYQGRFLLVNVNVDREQRVARDVGVGSVPTVKIYHRGEVVETVHGFDHAKAFRRLIDRYVPRDSDQLLVEALKLYQAGDSAAAFELMDRAAAADPDNPRIPLTHAKLRIREGQYAEAEARLNALPRSAWGGEASQLLAHLGFLLAAQDAPPLETLLERVAAEPGDCEHRYRLAAVRLAADDYDAAVDQLLEILRRDRTYRDGAVVRGLSAIFRLLGNDDPRVKAWRGRMLDGLE</sequence>
<dbReference type="Pfam" id="PF14561">
    <property type="entry name" value="TPR_20"/>
    <property type="match status" value="1"/>
</dbReference>
<dbReference type="Pfam" id="PF00085">
    <property type="entry name" value="Thioredoxin"/>
    <property type="match status" value="1"/>
</dbReference>
<dbReference type="InterPro" id="IPR011990">
    <property type="entry name" value="TPR-like_helical_dom_sf"/>
</dbReference>
<dbReference type="SUPFAM" id="SSF48452">
    <property type="entry name" value="TPR-like"/>
    <property type="match status" value="1"/>
</dbReference>
<dbReference type="InterPro" id="IPR013766">
    <property type="entry name" value="Thioredoxin_domain"/>
</dbReference>
<comment type="caution">
    <text evidence="2">The sequence shown here is derived from an EMBL/GenBank/DDBJ whole genome shotgun (WGS) entry which is preliminary data.</text>
</comment>
<dbReference type="EMBL" id="QPJY01000008">
    <property type="protein sequence ID" value="RCX28077.1"/>
    <property type="molecule type" value="Genomic_DNA"/>
</dbReference>
<dbReference type="GO" id="GO:0005737">
    <property type="term" value="C:cytoplasm"/>
    <property type="evidence" value="ECO:0007669"/>
    <property type="project" value="TreeGrafter"/>
</dbReference>
<dbReference type="Pfam" id="PF14559">
    <property type="entry name" value="TPR_19"/>
    <property type="match status" value="1"/>
</dbReference>
<evidence type="ECO:0000313" key="2">
    <source>
        <dbReference type="EMBL" id="RCX28077.1"/>
    </source>
</evidence>
<dbReference type="PANTHER" id="PTHR45663">
    <property type="entry name" value="GEO12009P1"/>
    <property type="match status" value="1"/>
</dbReference>
<dbReference type="SUPFAM" id="SSF52833">
    <property type="entry name" value="Thioredoxin-like"/>
    <property type="match status" value="1"/>
</dbReference>
<dbReference type="PANTHER" id="PTHR45663:SF11">
    <property type="entry name" value="GEO12009P1"/>
    <property type="match status" value="1"/>
</dbReference>
<proteinExistence type="predicted"/>
<evidence type="ECO:0000259" key="1">
    <source>
        <dbReference type="PROSITE" id="PS51352"/>
    </source>
</evidence>
<dbReference type="GO" id="GO:0015035">
    <property type="term" value="F:protein-disulfide reductase activity"/>
    <property type="evidence" value="ECO:0007669"/>
    <property type="project" value="TreeGrafter"/>
</dbReference>
<evidence type="ECO:0000313" key="3">
    <source>
        <dbReference type="Proteomes" id="UP000252707"/>
    </source>
</evidence>
<gene>
    <name evidence="2" type="ORF">DFQ59_108105</name>
</gene>
<dbReference type="Gene3D" id="3.40.30.10">
    <property type="entry name" value="Glutaredoxin"/>
    <property type="match status" value="1"/>
</dbReference>
<dbReference type="Proteomes" id="UP000252707">
    <property type="component" value="Unassembled WGS sequence"/>
</dbReference>
<dbReference type="CDD" id="cd02947">
    <property type="entry name" value="TRX_family"/>
    <property type="match status" value="1"/>
</dbReference>
<organism evidence="2 3">
    <name type="scientific">Thioalbus denitrificans</name>
    <dbReference type="NCBI Taxonomy" id="547122"/>
    <lineage>
        <taxon>Bacteria</taxon>
        <taxon>Pseudomonadati</taxon>
        <taxon>Pseudomonadota</taxon>
        <taxon>Gammaproteobacteria</taxon>
        <taxon>Chromatiales</taxon>
        <taxon>Ectothiorhodospiraceae</taxon>
        <taxon>Thioalbus</taxon>
    </lineage>
</organism>
<dbReference type="Gene3D" id="1.25.40.10">
    <property type="entry name" value="Tetratricopeptide repeat domain"/>
    <property type="match status" value="2"/>
</dbReference>
<protein>
    <submittedName>
        <fullName evidence="2">Putative thioredoxin</fullName>
    </submittedName>
</protein>
<dbReference type="OrthoDB" id="9790390at2"/>
<feature type="domain" description="Thioredoxin" evidence="1">
    <location>
        <begin position="1"/>
        <end position="114"/>
    </location>
</feature>
<dbReference type="RefSeq" id="WP_114280495.1">
    <property type="nucleotide sequence ID" value="NZ_QPJY01000008.1"/>
</dbReference>
<reference evidence="2 3" key="1">
    <citation type="submission" date="2018-07" db="EMBL/GenBank/DDBJ databases">
        <title>Genomic Encyclopedia of Type Strains, Phase IV (KMG-IV): sequencing the most valuable type-strain genomes for metagenomic binning, comparative biology and taxonomic classification.</title>
        <authorList>
            <person name="Goeker M."/>
        </authorList>
    </citation>
    <scope>NUCLEOTIDE SEQUENCE [LARGE SCALE GENOMIC DNA]</scope>
    <source>
        <strain evidence="2 3">DSM 26407</strain>
    </source>
</reference>
<keyword evidence="3" id="KW-1185">Reference proteome</keyword>
<name>A0A369C626_9GAMM</name>
<dbReference type="InterPro" id="IPR036249">
    <property type="entry name" value="Thioredoxin-like_sf"/>
</dbReference>
<dbReference type="AlphaFoldDB" id="A0A369C626"/>
<accession>A0A369C626</accession>